<proteinExistence type="predicted"/>
<dbReference type="RefSeq" id="WP_201804175.1">
    <property type="nucleotide sequence ID" value="NZ_JAERRI010000007.1"/>
</dbReference>
<evidence type="ECO:0000256" key="1">
    <source>
        <dbReference type="SAM" id="MobiDB-lite"/>
    </source>
</evidence>
<reference evidence="2 3" key="1">
    <citation type="submission" date="2021-01" db="EMBL/GenBank/DDBJ databases">
        <title>WGS of actinomycetes isolated from Thailand.</title>
        <authorList>
            <person name="Thawai C."/>
        </authorList>
    </citation>
    <scope>NUCLEOTIDE SEQUENCE [LARGE SCALE GENOMIC DNA]</scope>
    <source>
        <strain evidence="2 3">CH9-7</strain>
    </source>
</reference>
<gene>
    <name evidence="2" type="ORF">JK360_14515</name>
</gene>
<protein>
    <submittedName>
        <fullName evidence="2">Uncharacterized protein</fullName>
    </submittedName>
</protein>
<evidence type="ECO:0000313" key="2">
    <source>
        <dbReference type="EMBL" id="MBL1090598.1"/>
    </source>
</evidence>
<accession>A0ABS1MS59</accession>
<organism evidence="2 3">
    <name type="scientific">Streptomyces siderophoricus</name>
    <dbReference type="NCBI Taxonomy" id="2802281"/>
    <lineage>
        <taxon>Bacteria</taxon>
        <taxon>Bacillati</taxon>
        <taxon>Actinomycetota</taxon>
        <taxon>Actinomycetes</taxon>
        <taxon>Kitasatosporales</taxon>
        <taxon>Streptomycetaceae</taxon>
        <taxon>Streptomyces</taxon>
    </lineage>
</organism>
<evidence type="ECO:0000313" key="3">
    <source>
        <dbReference type="Proteomes" id="UP000629371"/>
    </source>
</evidence>
<keyword evidence="3" id="KW-1185">Reference proteome</keyword>
<name>A0ABS1MS59_9ACTN</name>
<comment type="caution">
    <text evidence="2">The sequence shown here is derived from an EMBL/GenBank/DDBJ whole genome shotgun (WGS) entry which is preliminary data.</text>
</comment>
<dbReference type="EMBL" id="JAERRI010000007">
    <property type="protein sequence ID" value="MBL1090598.1"/>
    <property type="molecule type" value="Genomic_DNA"/>
</dbReference>
<feature type="region of interest" description="Disordered" evidence="1">
    <location>
        <begin position="1"/>
        <end position="39"/>
    </location>
</feature>
<dbReference type="Proteomes" id="UP000629371">
    <property type="component" value="Unassembled WGS sequence"/>
</dbReference>
<feature type="compositionally biased region" description="Basic and acidic residues" evidence="1">
    <location>
        <begin position="1"/>
        <end position="29"/>
    </location>
</feature>
<sequence>MTSAIVEHHNTDHEIGRPEPRQWERDGKSDIPVPSHKRGTTVVLLTVRVTPPMSGALRPRE</sequence>